<evidence type="ECO:0000256" key="1">
    <source>
        <dbReference type="SAM" id="MobiDB-lite"/>
    </source>
</evidence>
<dbReference type="EMBL" id="BAABJZ010000022">
    <property type="protein sequence ID" value="GAA4881875.1"/>
    <property type="molecule type" value="Genomic_DNA"/>
</dbReference>
<organism evidence="2 3">
    <name type="scientific">Ferrimonas pelagia</name>
    <dbReference type="NCBI Taxonomy" id="1177826"/>
    <lineage>
        <taxon>Bacteria</taxon>
        <taxon>Pseudomonadati</taxon>
        <taxon>Pseudomonadota</taxon>
        <taxon>Gammaproteobacteria</taxon>
        <taxon>Alteromonadales</taxon>
        <taxon>Ferrimonadaceae</taxon>
        <taxon>Ferrimonas</taxon>
    </lineage>
</organism>
<name>A0ABP9EKV4_9GAMM</name>
<feature type="compositionally biased region" description="Basic and acidic residues" evidence="1">
    <location>
        <begin position="14"/>
        <end position="33"/>
    </location>
</feature>
<evidence type="ECO:0000313" key="2">
    <source>
        <dbReference type="EMBL" id="GAA4881875.1"/>
    </source>
</evidence>
<comment type="caution">
    <text evidence="2">The sequence shown here is derived from an EMBL/GenBank/DDBJ whole genome shotgun (WGS) entry which is preliminary data.</text>
</comment>
<evidence type="ECO:0000313" key="3">
    <source>
        <dbReference type="Proteomes" id="UP001499988"/>
    </source>
</evidence>
<sequence length="62" mass="7579">MLLMWVTGCRIKQRNKDDDNDEKNRDSHRAYGRQLWRDRRNGRDEAQAHAWHAFWSHRAQST</sequence>
<dbReference type="Proteomes" id="UP001499988">
    <property type="component" value="Unassembled WGS sequence"/>
</dbReference>
<evidence type="ECO:0008006" key="4">
    <source>
        <dbReference type="Google" id="ProtNLM"/>
    </source>
</evidence>
<feature type="region of interest" description="Disordered" evidence="1">
    <location>
        <begin position="13"/>
        <end position="33"/>
    </location>
</feature>
<accession>A0ABP9EKV4</accession>
<proteinExistence type="predicted"/>
<keyword evidence="3" id="KW-1185">Reference proteome</keyword>
<reference evidence="3" key="1">
    <citation type="journal article" date="2019" name="Int. J. Syst. Evol. Microbiol.">
        <title>The Global Catalogue of Microorganisms (GCM) 10K type strain sequencing project: providing services to taxonomists for standard genome sequencing and annotation.</title>
        <authorList>
            <consortium name="The Broad Institute Genomics Platform"/>
            <consortium name="The Broad Institute Genome Sequencing Center for Infectious Disease"/>
            <person name="Wu L."/>
            <person name="Ma J."/>
        </authorList>
    </citation>
    <scope>NUCLEOTIDE SEQUENCE [LARGE SCALE GENOMIC DNA]</scope>
    <source>
        <strain evidence="3">JCM 18401</strain>
    </source>
</reference>
<gene>
    <name evidence="2" type="ORF">GCM10023333_15000</name>
</gene>
<protein>
    <recommendedName>
        <fullName evidence="4">Lipoprotein</fullName>
    </recommendedName>
</protein>